<gene>
    <name evidence="7" type="ORF">DCF15_20395</name>
</gene>
<evidence type="ECO:0000256" key="4">
    <source>
        <dbReference type="ARBA" id="ARBA00022741"/>
    </source>
</evidence>
<proteinExistence type="inferred from homology"/>
<keyword evidence="2" id="KW-1277">Toxin-antitoxin system</keyword>
<reference evidence="7 8" key="2">
    <citation type="submission" date="2018-06" db="EMBL/GenBank/DDBJ databases">
        <title>Metagenomic assembly of (sub)arctic Cyanobacteria and their associated microbiome from non-axenic cultures.</title>
        <authorList>
            <person name="Baurain D."/>
        </authorList>
    </citation>
    <scope>NUCLEOTIDE SEQUENCE [LARGE SCALE GENOMIC DNA]</scope>
    <source>
        <strain evidence="7">ULC027bin1</strain>
    </source>
</reference>
<evidence type="ECO:0008006" key="9">
    <source>
        <dbReference type="Google" id="ProtNLM"/>
    </source>
</evidence>
<dbReference type="GO" id="GO:0000166">
    <property type="term" value="F:nucleotide binding"/>
    <property type="evidence" value="ECO:0007669"/>
    <property type="project" value="UniProtKB-KW"/>
</dbReference>
<dbReference type="InterPro" id="IPR051813">
    <property type="entry name" value="HepT_RNase_toxin"/>
</dbReference>
<keyword evidence="1" id="KW-0597">Phosphoprotein</keyword>
<dbReference type="PANTHER" id="PTHR34139:SF1">
    <property type="entry name" value="RNASE MJ1380-RELATED"/>
    <property type="match status" value="1"/>
</dbReference>
<reference evidence="8" key="1">
    <citation type="submission" date="2018-04" db="EMBL/GenBank/DDBJ databases">
        <authorList>
            <person name="Cornet L."/>
        </authorList>
    </citation>
    <scope>NUCLEOTIDE SEQUENCE [LARGE SCALE GENOMIC DNA]</scope>
</reference>
<accession>A0A2W4YGL8</accession>
<evidence type="ECO:0000313" key="8">
    <source>
        <dbReference type="Proteomes" id="UP000249794"/>
    </source>
</evidence>
<evidence type="ECO:0000313" key="7">
    <source>
        <dbReference type="EMBL" id="PZO46361.1"/>
    </source>
</evidence>
<dbReference type="InterPro" id="IPR008201">
    <property type="entry name" value="HepT-like"/>
</dbReference>
<comment type="similarity">
    <text evidence="6">Belongs to the HepT RNase toxin family.</text>
</comment>
<dbReference type="AlphaFoldDB" id="A0A2W4YGL8"/>
<dbReference type="Gene3D" id="1.20.120.580">
    <property type="entry name" value="bsu32300-like"/>
    <property type="match status" value="1"/>
</dbReference>
<evidence type="ECO:0000256" key="2">
    <source>
        <dbReference type="ARBA" id="ARBA00022649"/>
    </source>
</evidence>
<sequence>MQRDLQFLLDMLQSAELIITYTAKSSKDEFVANVQLQDSVIRRLLVIAEAARRVSAATRQTLSNISWQEINGMRNRLVHDYDDVNLNIVWDVIQSAIPPLIAELKSQIPPEH</sequence>
<dbReference type="PANTHER" id="PTHR34139">
    <property type="entry name" value="UPF0331 PROTEIN MJ0127"/>
    <property type="match status" value="1"/>
</dbReference>
<protein>
    <recommendedName>
        <fullName evidence="9">DUF86 domain-containing protein</fullName>
    </recommendedName>
</protein>
<evidence type="ECO:0000256" key="6">
    <source>
        <dbReference type="ARBA" id="ARBA00024207"/>
    </source>
</evidence>
<organism evidence="7 8">
    <name type="scientific">Phormidesmis priestleyi</name>
    <dbReference type="NCBI Taxonomy" id="268141"/>
    <lineage>
        <taxon>Bacteria</taxon>
        <taxon>Bacillati</taxon>
        <taxon>Cyanobacteriota</taxon>
        <taxon>Cyanophyceae</taxon>
        <taxon>Leptolyngbyales</taxon>
        <taxon>Leptolyngbyaceae</taxon>
        <taxon>Phormidesmis</taxon>
    </lineage>
</organism>
<dbReference type="EMBL" id="QBMP01000313">
    <property type="protein sequence ID" value="PZO46361.1"/>
    <property type="molecule type" value="Genomic_DNA"/>
</dbReference>
<evidence type="ECO:0000256" key="1">
    <source>
        <dbReference type="ARBA" id="ARBA00022553"/>
    </source>
</evidence>
<name>A0A2W4YGL8_9CYAN</name>
<dbReference type="Proteomes" id="UP000249794">
    <property type="component" value="Unassembled WGS sequence"/>
</dbReference>
<dbReference type="GO" id="GO:0016787">
    <property type="term" value="F:hydrolase activity"/>
    <property type="evidence" value="ECO:0007669"/>
    <property type="project" value="UniProtKB-KW"/>
</dbReference>
<keyword evidence="4" id="KW-0547">Nucleotide-binding</keyword>
<evidence type="ECO:0000256" key="3">
    <source>
        <dbReference type="ARBA" id="ARBA00022722"/>
    </source>
</evidence>
<evidence type="ECO:0000256" key="5">
    <source>
        <dbReference type="ARBA" id="ARBA00022801"/>
    </source>
</evidence>
<keyword evidence="5" id="KW-0378">Hydrolase</keyword>
<dbReference type="GO" id="GO:0110001">
    <property type="term" value="C:toxin-antitoxin complex"/>
    <property type="evidence" value="ECO:0007669"/>
    <property type="project" value="InterPro"/>
</dbReference>
<dbReference type="GO" id="GO:0004540">
    <property type="term" value="F:RNA nuclease activity"/>
    <property type="evidence" value="ECO:0007669"/>
    <property type="project" value="InterPro"/>
</dbReference>
<keyword evidence="3" id="KW-0540">Nuclease</keyword>
<dbReference type="Pfam" id="PF01934">
    <property type="entry name" value="HepT-like"/>
    <property type="match status" value="1"/>
</dbReference>
<comment type="caution">
    <text evidence="7">The sequence shown here is derived from an EMBL/GenBank/DDBJ whole genome shotgun (WGS) entry which is preliminary data.</text>
</comment>
<dbReference type="InterPro" id="IPR037038">
    <property type="entry name" value="HepT-like_sf"/>
</dbReference>